<dbReference type="Pfam" id="PF14257">
    <property type="entry name" value="DUF4349"/>
    <property type="match status" value="1"/>
</dbReference>
<dbReference type="PROSITE" id="PS51257">
    <property type="entry name" value="PROKAR_LIPOPROTEIN"/>
    <property type="match status" value="1"/>
</dbReference>
<keyword evidence="4" id="KW-1185">Reference proteome</keyword>
<feature type="domain" description="DUF4349" evidence="2">
    <location>
        <begin position="53"/>
        <end position="234"/>
    </location>
</feature>
<accession>A0A7D4QFR1</accession>
<evidence type="ECO:0000259" key="2">
    <source>
        <dbReference type="Pfam" id="PF14257"/>
    </source>
</evidence>
<protein>
    <submittedName>
        <fullName evidence="3">DUF4349 domain-containing protein</fullName>
    </submittedName>
</protein>
<evidence type="ECO:0000313" key="3">
    <source>
        <dbReference type="EMBL" id="QKJ32704.1"/>
    </source>
</evidence>
<name>A0A7D4QFR1_9SPHI</name>
<feature type="signal peptide" evidence="1">
    <location>
        <begin position="1"/>
        <end position="21"/>
    </location>
</feature>
<gene>
    <name evidence="3" type="ORF">HQ865_24060</name>
</gene>
<dbReference type="Proteomes" id="UP000505355">
    <property type="component" value="Chromosome"/>
</dbReference>
<keyword evidence="1" id="KW-0732">Signal</keyword>
<dbReference type="RefSeq" id="WP_173417351.1">
    <property type="nucleotide sequence ID" value="NZ_CP054139.1"/>
</dbReference>
<organism evidence="3 4">
    <name type="scientific">Mucilaginibacter mali</name>
    <dbReference type="NCBI Taxonomy" id="2740462"/>
    <lineage>
        <taxon>Bacteria</taxon>
        <taxon>Pseudomonadati</taxon>
        <taxon>Bacteroidota</taxon>
        <taxon>Sphingobacteriia</taxon>
        <taxon>Sphingobacteriales</taxon>
        <taxon>Sphingobacteriaceae</taxon>
        <taxon>Mucilaginibacter</taxon>
    </lineage>
</organism>
<dbReference type="AlphaFoldDB" id="A0A7D4QFR1"/>
<proteinExistence type="predicted"/>
<dbReference type="InterPro" id="IPR025645">
    <property type="entry name" value="DUF4349"/>
</dbReference>
<feature type="chain" id="PRO_5028815194" evidence="1">
    <location>
        <begin position="22"/>
        <end position="236"/>
    </location>
</feature>
<evidence type="ECO:0000256" key="1">
    <source>
        <dbReference type="SAM" id="SignalP"/>
    </source>
</evidence>
<dbReference type="KEGG" id="mmab:HQ865_24060"/>
<reference evidence="3 4" key="1">
    <citation type="submission" date="2020-05" db="EMBL/GenBank/DDBJ databases">
        <title>Mucilaginibacter mali sp. nov.</title>
        <authorList>
            <person name="Kim H.S."/>
            <person name="Lee K.C."/>
            <person name="Suh M.K."/>
            <person name="Kim J.-S."/>
            <person name="Han K.-I."/>
            <person name="Eom M.K."/>
            <person name="Shin Y.K."/>
            <person name="Lee J.-S."/>
        </authorList>
    </citation>
    <scope>NUCLEOTIDE SEQUENCE [LARGE SCALE GENOMIC DNA]</scope>
    <source>
        <strain evidence="3 4">G2-14</strain>
    </source>
</reference>
<dbReference type="EMBL" id="CP054139">
    <property type="protein sequence ID" value="QKJ32704.1"/>
    <property type="molecule type" value="Genomic_DNA"/>
</dbReference>
<evidence type="ECO:0000313" key="4">
    <source>
        <dbReference type="Proteomes" id="UP000505355"/>
    </source>
</evidence>
<sequence>MKKLFLIPCLCLTLLSCGHHAERPSAVRIVDVSLARPPSDEARKPVSPSDTARKLVKDGDIKFETADIQQTRKQIITSLQKVGGYVYEENEHNNSDENRKEYILRTRIPAKSFETFLDNASATAIQVDSKNISIRDVTTQYIDMATRLRNKLLLETRYRDLLTKATRMSDILQVEGKLDTIRSDIESEQGQLNYLNRQVAYSTLLITFYTKNKVQANNSDTVAYQLKKSLGQGWIC</sequence>